<dbReference type="KEGG" id="sphk:SKP52_13805"/>
<reference evidence="1 2" key="1">
    <citation type="journal article" date="2015" name="Int. J. Syst. Evol. Microbiol.">
        <title>Description of Sphingopyxis fribergensis sp. nov. - a soil bacterium with the ability to degrade styrene and phenylacetic acid.</title>
        <authorList>
            <person name="Oelschlagel M."/>
            <person name="Ruckert C."/>
            <person name="Kalinowski J."/>
            <person name="Schmidt G."/>
            <person name="Schlomann M."/>
            <person name="Tischler D."/>
        </authorList>
    </citation>
    <scope>NUCLEOTIDE SEQUENCE [LARGE SCALE GENOMIC DNA]</scope>
    <source>
        <strain evidence="1 2">Kp5.2</strain>
    </source>
</reference>
<evidence type="ECO:0000313" key="2">
    <source>
        <dbReference type="Proteomes" id="UP000030907"/>
    </source>
</evidence>
<keyword evidence="2" id="KW-1185">Reference proteome</keyword>
<evidence type="ECO:0000313" key="1">
    <source>
        <dbReference type="EMBL" id="AJA09647.1"/>
    </source>
</evidence>
<gene>
    <name evidence="1" type="ORF">SKP52_13805</name>
</gene>
<organism evidence="1 2">
    <name type="scientific">Sphingopyxis fribergensis</name>
    <dbReference type="NCBI Taxonomy" id="1515612"/>
    <lineage>
        <taxon>Bacteria</taxon>
        <taxon>Pseudomonadati</taxon>
        <taxon>Pseudomonadota</taxon>
        <taxon>Alphaproteobacteria</taxon>
        <taxon>Sphingomonadales</taxon>
        <taxon>Sphingomonadaceae</taxon>
        <taxon>Sphingopyxis</taxon>
    </lineage>
</organism>
<protein>
    <submittedName>
        <fullName evidence="1">Uncharacterized protein</fullName>
    </submittedName>
</protein>
<name>A0A0A7PP15_9SPHN</name>
<sequence length="91" mass="9410">MSGMMANAVTQVLTTVNAPYGAAVSAHQLAAMIVDLKSAIDCNAPVFAFFSEVPLNVQEQFMAAMGVDASQASQVADKISELSGYTLPLAA</sequence>
<dbReference type="EMBL" id="CP009122">
    <property type="protein sequence ID" value="AJA09647.1"/>
    <property type="molecule type" value="Genomic_DNA"/>
</dbReference>
<dbReference type="STRING" id="1515612.SKP52_13805"/>
<dbReference type="HOGENOM" id="CLU_174069_0_0_5"/>
<dbReference type="RefSeq" id="WP_223181289.1">
    <property type="nucleotide sequence ID" value="NZ_CP009122.1"/>
</dbReference>
<dbReference type="Proteomes" id="UP000030907">
    <property type="component" value="Chromosome"/>
</dbReference>
<accession>A0A0A7PP15</accession>
<dbReference type="AlphaFoldDB" id="A0A0A7PP15"/>
<proteinExistence type="predicted"/>